<dbReference type="Proteomes" id="UP000318313">
    <property type="component" value="Chromosome"/>
</dbReference>
<evidence type="ECO:0000313" key="1">
    <source>
        <dbReference type="EMBL" id="QDV53937.1"/>
    </source>
</evidence>
<gene>
    <name evidence="1" type="ORF">Enr17x_60200</name>
</gene>
<proteinExistence type="predicted"/>
<organism evidence="1 2">
    <name type="scientific">Gimesia fumaroli</name>
    <dbReference type="NCBI Taxonomy" id="2527976"/>
    <lineage>
        <taxon>Bacteria</taxon>
        <taxon>Pseudomonadati</taxon>
        <taxon>Planctomycetota</taxon>
        <taxon>Planctomycetia</taxon>
        <taxon>Planctomycetales</taxon>
        <taxon>Planctomycetaceae</taxon>
        <taxon>Gimesia</taxon>
    </lineage>
</organism>
<sequence>MSQKQEKTKYYYFIDVDLRTRQIIGWGSESRDEVEIYMTKGFHRIFMSKGQYNKLIKALEEY</sequence>
<evidence type="ECO:0000313" key="2">
    <source>
        <dbReference type="Proteomes" id="UP000318313"/>
    </source>
</evidence>
<accession>A0A518ILH7</accession>
<dbReference type="EMBL" id="CP037452">
    <property type="protein sequence ID" value="QDV53937.1"/>
    <property type="molecule type" value="Genomic_DNA"/>
</dbReference>
<dbReference type="OrthoDB" id="7066138at2"/>
<dbReference type="RefSeq" id="WP_145313762.1">
    <property type="nucleotide sequence ID" value="NZ_CP037452.1"/>
</dbReference>
<reference evidence="1 2" key="1">
    <citation type="submission" date="2019-03" db="EMBL/GenBank/DDBJ databases">
        <title>Deep-cultivation of Planctomycetes and their phenomic and genomic characterization uncovers novel biology.</title>
        <authorList>
            <person name="Wiegand S."/>
            <person name="Jogler M."/>
            <person name="Boedeker C."/>
            <person name="Pinto D."/>
            <person name="Vollmers J."/>
            <person name="Rivas-Marin E."/>
            <person name="Kohn T."/>
            <person name="Peeters S.H."/>
            <person name="Heuer A."/>
            <person name="Rast P."/>
            <person name="Oberbeckmann S."/>
            <person name="Bunk B."/>
            <person name="Jeske O."/>
            <person name="Meyerdierks A."/>
            <person name="Storesund J.E."/>
            <person name="Kallscheuer N."/>
            <person name="Luecker S."/>
            <person name="Lage O.M."/>
            <person name="Pohl T."/>
            <person name="Merkel B.J."/>
            <person name="Hornburger P."/>
            <person name="Mueller R.-W."/>
            <person name="Bruemmer F."/>
            <person name="Labrenz M."/>
            <person name="Spormann A.M."/>
            <person name="Op den Camp H."/>
            <person name="Overmann J."/>
            <person name="Amann R."/>
            <person name="Jetten M.S.M."/>
            <person name="Mascher T."/>
            <person name="Medema M.H."/>
            <person name="Devos D.P."/>
            <person name="Kaster A.-K."/>
            <person name="Ovreas L."/>
            <person name="Rohde M."/>
            <person name="Galperin M.Y."/>
            <person name="Jogler C."/>
        </authorList>
    </citation>
    <scope>NUCLEOTIDE SEQUENCE [LARGE SCALE GENOMIC DNA]</scope>
    <source>
        <strain evidence="1 2">Enr17</strain>
    </source>
</reference>
<dbReference type="KEGG" id="gfm:Enr17x_60200"/>
<keyword evidence="2" id="KW-1185">Reference proteome</keyword>
<protein>
    <submittedName>
        <fullName evidence="1">Uncharacterized protein</fullName>
    </submittedName>
</protein>
<dbReference type="AlphaFoldDB" id="A0A518ILH7"/>
<name>A0A518ILH7_9PLAN</name>